<gene>
    <name evidence="5" type="ORF">BC938DRAFT_472450</name>
</gene>
<feature type="compositionally biased region" description="Low complexity" evidence="4">
    <location>
        <begin position="269"/>
        <end position="280"/>
    </location>
</feature>
<feature type="compositionally biased region" description="Polar residues" evidence="4">
    <location>
        <begin position="466"/>
        <end position="482"/>
    </location>
</feature>
<protein>
    <submittedName>
        <fullName evidence="5">Uncharacterized protein</fullName>
    </submittedName>
</protein>
<feature type="compositionally biased region" description="Polar residues" evidence="4">
    <location>
        <begin position="167"/>
        <end position="178"/>
    </location>
</feature>
<dbReference type="InterPro" id="IPR002110">
    <property type="entry name" value="Ankyrin_rpt"/>
</dbReference>
<evidence type="ECO:0000313" key="5">
    <source>
        <dbReference type="EMBL" id="RUS25233.1"/>
    </source>
</evidence>
<feature type="region of interest" description="Disordered" evidence="4">
    <location>
        <begin position="386"/>
        <end position="554"/>
    </location>
</feature>
<dbReference type="SMART" id="SM00248">
    <property type="entry name" value="ANK"/>
    <property type="match status" value="5"/>
</dbReference>
<dbReference type="PANTHER" id="PTHR24198">
    <property type="entry name" value="ANKYRIN REPEAT AND PROTEIN KINASE DOMAIN-CONTAINING PROTEIN"/>
    <property type="match status" value="1"/>
</dbReference>
<dbReference type="Proteomes" id="UP000274822">
    <property type="component" value="Unassembled WGS sequence"/>
</dbReference>
<dbReference type="InterPro" id="IPR036770">
    <property type="entry name" value="Ankyrin_rpt-contain_sf"/>
</dbReference>
<feature type="repeat" description="ANK" evidence="3">
    <location>
        <begin position="635"/>
        <end position="667"/>
    </location>
</feature>
<feature type="region of interest" description="Disordered" evidence="4">
    <location>
        <begin position="95"/>
        <end position="114"/>
    </location>
</feature>
<feature type="compositionally biased region" description="Polar residues" evidence="4">
    <location>
        <begin position="426"/>
        <end position="451"/>
    </location>
</feature>
<feature type="compositionally biased region" description="Polar residues" evidence="4">
    <location>
        <begin position="188"/>
        <end position="216"/>
    </location>
</feature>
<dbReference type="PROSITE" id="PS50088">
    <property type="entry name" value="ANK_REPEAT"/>
    <property type="match status" value="2"/>
</dbReference>
<feature type="repeat" description="ANK" evidence="3">
    <location>
        <begin position="779"/>
        <end position="801"/>
    </location>
</feature>
<comment type="caution">
    <text evidence="5">The sequence shown here is derived from an EMBL/GenBank/DDBJ whole genome shotgun (WGS) entry which is preliminary data.</text>
</comment>
<organism evidence="5 6">
    <name type="scientific">Jimgerdemannia flammicorona</name>
    <dbReference type="NCBI Taxonomy" id="994334"/>
    <lineage>
        <taxon>Eukaryota</taxon>
        <taxon>Fungi</taxon>
        <taxon>Fungi incertae sedis</taxon>
        <taxon>Mucoromycota</taxon>
        <taxon>Mucoromycotina</taxon>
        <taxon>Endogonomycetes</taxon>
        <taxon>Endogonales</taxon>
        <taxon>Endogonaceae</taxon>
        <taxon>Jimgerdemannia</taxon>
    </lineage>
</organism>
<dbReference type="PROSITE" id="PS50297">
    <property type="entry name" value="ANK_REP_REGION"/>
    <property type="match status" value="1"/>
</dbReference>
<dbReference type="SUPFAM" id="SSF48403">
    <property type="entry name" value="Ankyrin repeat"/>
    <property type="match status" value="1"/>
</dbReference>
<feature type="compositionally biased region" description="Low complexity" evidence="4">
    <location>
        <begin position="525"/>
        <end position="538"/>
    </location>
</feature>
<evidence type="ECO:0000256" key="3">
    <source>
        <dbReference type="PROSITE-ProRule" id="PRU00023"/>
    </source>
</evidence>
<keyword evidence="1" id="KW-0677">Repeat</keyword>
<keyword evidence="6" id="KW-1185">Reference proteome</keyword>
<dbReference type="Gene3D" id="1.25.40.20">
    <property type="entry name" value="Ankyrin repeat-containing domain"/>
    <property type="match status" value="1"/>
</dbReference>
<sequence length="852" mass="92169">MSIRRDGRFPASLPRELFLDESMLKHLIRSIPDNENELRSLIDHSLSSLMDKYIKNHIDLHEQLNQVRAQLDIYRSKYDELMASMASQSVYGPGSNPFVQPTDGNAPLSPAMSKPDTNDVYSPGDHEDTESLMQDIMSQLGGVSLDNITPGAPDNSSLSAFRPHPDSQVTSTTNSRINTGDYFGDGSKTLTSRNNSSDTASVRSSVAGDASSQRNTAPSIRSIHSIHSVHSAAGSSSGLQELAINGTLHRPYQHQNFVPSPALSKQGDDTVSMSSDSTVSRPDDDNDVQQQQQRQQTHMPSPSLLPPELGYHRSSSATSSIPGPLPLPSGPSAHRPSASIPASFTSGDSWDPRKASWESSRSNILMSISEDNGLSVASAAQQSQHFYNSNNGNQRNGNQHNGNQHNGNQHNDNQQQQQQPGNAQQFAQFPSPYTSPNYTMTTSVPEPTSVPQVPPTQMYPPRSPSLIRQQAQMYASPSSTHAGQLPPLNERPLPATPESTLSRTSTTSTSFSMPLRAPQTADENSSPVSSSASITSTTGNPRPVSVTSGPGVTRTTTMRSMESLSSIQLDINFNPLIYHTRREQVLEFGGSTTLWTTLSTRNSDQELCIKFVNSHLRECSPNIAKPTTNEGIILYGYGLLHTAIVLKSLPLLSTLLQAGANPNAMSLCAVEDDKCTPLYLAAKVDWVEGLNLLVQYGADVGNALGHGSKKKTAFIVAAEMGRQNALRALIQAGAHGGWVNAPDALSITPVHWACWYNHLECVRILLSEGRASAELANKEGQTPLHFAASRGHVEIIACLVQEFRVSPNFTVGKMGTPLDAAKKANKKLAEQALRGFGGATYRDLQKSLKGRK</sequence>
<feature type="compositionally biased region" description="Low complexity" evidence="4">
    <location>
        <begin position="390"/>
        <end position="425"/>
    </location>
</feature>
<evidence type="ECO:0000256" key="2">
    <source>
        <dbReference type="ARBA" id="ARBA00023043"/>
    </source>
</evidence>
<evidence type="ECO:0000256" key="4">
    <source>
        <dbReference type="SAM" id="MobiDB-lite"/>
    </source>
</evidence>
<proteinExistence type="predicted"/>
<dbReference type="AlphaFoldDB" id="A0A433Q619"/>
<feature type="region of interest" description="Disordered" evidence="4">
    <location>
        <begin position="253"/>
        <end position="355"/>
    </location>
</feature>
<feature type="compositionally biased region" description="Polar residues" evidence="4">
    <location>
        <begin position="545"/>
        <end position="554"/>
    </location>
</feature>
<reference evidence="5 6" key="1">
    <citation type="journal article" date="2018" name="New Phytol.">
        <title>Phylogenomics of Endogonaceae and evolution of mycorrhizas within Mucoromycota.</title>
        <authorList>
            <person name="Chang Y."/>
            <person name="Desiro A."/>
            <person name="Na H."/>
            <person name="Sandor L."/>
            <person name="Lipzen A."/>
            <person name="Clum A."/>
            <person name="Barry K."/>
            <person name="Grigoriev I.V."/>
            <person name="Martin F.M."/>
            <person name="Stajich J.E."/>
            <person name="Smith M.E."/>
            <person name="Bonito G."/>
            <person name="Spatafora J.W."/>
        </authorList>
    </citation>
    <scope>NUCLEOTIDE SEQUENCE [LARGE SCALE GENOMIC DNA]</scope>
    <source>
        <strain evidence="5 6">AD002</strain>
    </source>
</reference>
<feature type="compositionally biased region" description="Pro residues" evidence="4">
    <location>
        <begin position="452"/>
        <end position="463"/>
    </location>
</feature>
<feature type="compositionally biased region" description="Low complexity" evidence="4">
    <location>
        <begin position="496"/>
        <end position="512"/>
    </location>
</feature>
<name>A0A433Q619_9FUNG</name>
<keyword evidence="2 3" id="KW-0040">ANK repeat</keyword>
<feature type="region of interest" description="Disordered" evidence="4">
    <location>
        <begin position="143"/>
        <end position="217"/>
    </location>
</feature>
<evidence type="ECO:0000256" key="1">
    <source>
        <dbReference type="ARBA" id="ARBA00022737"/>
    </source>
</evidence>
<dbReference type="EMBL" id="RBNJ01013566">
    <property type="protein sequence ID" value="RUS25233.1"/>
    <property type="molecule type" value="Genomic_DNA"/>
</dbReference>
<evidence type="ECO:0000313" key="6">
    <source>
        <dbReference type="Proteomes" id="UP000274822"/>
    </source>
</evidence>
<accession>A0A433Q619</accession>
<dbReference type="PANTHER" id="PTHR24198:SF165">
    <property type="entry name" value="ANKYRIN REPEAT-CONTAINING PROTEIN-RELATED"/>
    <property type="match status" value="1"/>
</dbReference>
<dbReference type="Pfam" id="PF12796">
    <property type="entry name" value="Ank_2"/>
    <property type="match status" value="2"/>
</dbReference>